<protein>
    <recommendedName>
        <fullName evidence="4">Lipase</fullName>
    </recommendedName>
</protein>
<dbReference type="InterPro" id="IPR053228">
    <property type="entry name" value="Stereospecific_Lipase"/>
</dbReference>
<dbReference type="SUPFAM" id="SSF53474">
    <property type="entry name" value="alpha/beta-Hydrolases"/>
    <property type="match status" value="1"/>
</dbReference>
<dbReference type="PANTHER" id="PTHR37574">
    <property type="entry name" value="LIPASE B"/>
    <property type="match status" value="1"/>
</dbReference>
<dbReference type="InterPro" id="IPR006311">
    <property type="entry name" value="TAT_signal"/>
</dbReference>
<dbReference type="InterPro" id="IPR002918">
    <property type="entry name" value="Lipase_EstA/Esterase_EstB"/>
</dbReference>
<reference evidence="3" key="1">
    <citation type="submission" date="2015-03" db="EMBL/GenBank/DDBJ databases">
        <title>Luteipulveratus halotolerans sp. nov., a novel actinobacterium (Dermacoccaceae) from Sarawak, Malaysia.</title>
        <authorList>
            <person name="Juboi H."/>
            <person name="Basik A."/>
            <person name="Shamsul S.S."/>
            <person name="Arnold P."/>
            <person name="Schmitt E.K."/>
            <person name="Sanglier J.-J."/>
            <person name="Yeo T."/>
        </authorList>
    </citation>
    <scope>NUCLEOTIDE SEQUENCE [LARGE SCALE GENOMIC DNA]</scope>
    <source>
        <strain evidence="3">C296001</strain>
    </source>
</reference>
<gene>
    <name evidence="2" type="ORF">VV01_19825</name>
</gene>
<name>A0A0L6CMI6_9MICO</name>
<accession>A0A0L6CMI6</accession>
<feature type="signal peptide" evidence="1">
    <location>
        <begin position="1"/>
        <end position="34"/>
    </location>
</feature>
<keyword evidence="1" id="KW-0732">Signal</keyword>
<organism evidence="2 3">
    <name type="scientific">Luteipulveratus halotolerans</name>
    <dbReference type="NCBI Taxonomy" id="1631356"/>
    <lineage>
        <taxon>Bacteria</taxon>
        <taxon>Bacillati</taxon>
        <taxon>Actinomycetota</taxon>
        <taxon>Actinomycetes</taxon>
        <taxon>Micrococcales</taxon>
        <taxon>Dermacoccaceae</taxon>
        <taxon>Luteipulveratus</taxon>
    </lineage>
</organism>
<dbReference type="GO" id="GO:0016787">
    <property type="term" value="F:hydrolase activity"/>
    <property type="evidence" value="ECO:0007669"/>
    <property type="project" value="InterPro"/>
</dbReference>
<dbReference type="Proteomes" id="UP000037397">
    <property type="component" value="Unassembled WGS sequence"/>
</dbReference>
<feature type="chain" id="PRO_5005562686" description="Lipase" evidence="1">
    <location>
        <begin position="35"/>
        <end position="320"/>
    </location>
</feature>
<dbReference type="Pfam" id="PF01674">
    <property type="entry name" value="Lipase_2"/>
    <property type="match status" value="1"/>
</dbReference>
<dbReference type="Gene3D" id="3.40.50.1820">
    <property type="entry name" value="alpha/beta hydrolase"/>
    <property type="match status" value="1"/>
</dbReference>
<dbReference type="RefSeq" id="WP_050671401.1">
    <property type="nucleotide sequence ID" value="NZ_LAIR01000002.1"/>
</dbReference>
<dbReference type="PROSITE" id="PS51318">
    <property type="entry name" value="TAT"/>
    <property type="match status" value="1"/>
</dbReference>
<dbReference type="EMBL" id="LAIR01000002">
    <property type="protein sequence ID" value="KNX38875.1"/>
    <property type="molecule type" value="Genomic_DNA"/>
</dbReference>
<dbReference type="AlphaFoldDB" id="A0A0L6CMI6"/>
<dbReference type="OrthoDB" id="8871309at2"/>
<evidence type="ECO:0000256" key="1">
    <source>
        <dbReference type="SAM" id="SignalP"/>
    </source>
</evidence>
<comment type="caution">
    <text evidence="2">The sequence shown here is derived from an EMBL/GenBank/DDBJ whole genome shotgun (WGS) entry which is preliminary data.</text>
</comment>
<keyword evidence="3" id="KW-1185">Reference proteome</keyword>
<evidence type="ECO:0000313" key="3">
    <source>
        <dbReference type="Proteomes" id="UP000037397"/>
    </source>
</evidence>
<sequence>MQLLPRVSRRVRLGGAAVAAAAGLAVSTGAPAQAATLSEGGLAETGYRYVFEPGVTRGANDWTCKPSAAHPNPVILVPGTFANHGASFVKIAPRLKNAGYCVYTLNYGKTALSLNGRIGGLGHIQQSAENDFAPFVDKVRASTGAAKIDVIGHSQGGSVPMWYIKKMGGANVIDHYVGWAPSSRGTSLNGIVTLGDTFAAMGWVSNVAELIQAPGATDQAYTSDYTKALFPNGSNDVPAGPKYTVISTKQDRVVTPYYNQKLSGPNVTNITLQDKCGWDQTGHAFLFLDDPTLQMTMNALANGPTNFQPTCTGFAPIPFA</sequence>
<evidence type="ECO:0000313" key="2">
    <source>
        <dbReference type="EMBL" id="KNX38875.1"/>
    </source>
</evidence>
<proteinExistence type="predicted"/>
<dbReference type="GO" id="GO:0016042">
    <property type="term" value="P:lipid catabolic process"/>
    <property type="evidence" value="ECO:0007669"/>
    <property type="project" value="InterPro"/>
</dbReference>
<evidence type="ECO:0008006" key="4">
    <source>
        <dbReference type="Google" id="ProtNLM"/>
    </source>
</evidence>
<dbReference type="PANTHER" id="PTHR37574:SF1">
    <property type="entry name" value="LIPASE B"/>
    <property type="match status" value="1"/>
</dbReference>
<dbReference type="STRING" id="1631356.VV01_19825"/>
<dbReference type="InterPro" id="IPR029058">
    <property type="entry name" value="AB_hydrolase_fold"/>
</dbReference>